<reference evidence="1 2" key="1">
    <citation type="submission" date="2023-02" db="EMBL/GenBank/DDBJ databases">
        <title>LHISI_Scaffold_Assembly.</title>
        <authorList>
            <person name="Stuart O.P."/>
            <person name="Cleave R."/>
            <person name="Magrath M.J.L."/>
            <person name="Mikheyev A.S."/>
        </authorList>
    </citation>
    <scope>NUCLEOTIDE SEQUENCE [LARGE SCALE GENOMIC DNA]</scope>
    <source>
        <strain evidence="1">Daus_M_001</strain>
        <tissue evidence="1">Leg muscle</tissue>
    </source>
</reference>
<name>A0ABQ9GIM5_9NEOP</name>
<proteinExistence type="predicted"/>
<comment type="caution">
    <text evidence="1">The sequence shown here is derived from an EMBL/GenBank/DDBJ whole genome shotgun (WGS) entry which is preliminary data.</text>
</comment>
<dbReference type="EMBL" id="JARBHB010000012">
    <property type="protein sequence ID" value="KAJ8871854.1"/>
    <property type="molecule type" value="Genomic_DNA"/>
</dbReference>
<protein>
    <submittedName>
        <fullName evidence="1">Uncharacterized protein</fullName>
    </submittedName>
</protein>
<evidence type="ECO:0000313" key="2">
    <source>
        <dbReference type="Proteomes" id="UP001159363"/>
    </source>
</evidence>
<keyword evidence="2" id="KW-1185">Reference proteome</keyword>
<evidence type="ECO:0000313" key="1">
    <source>
        <dbReference type="EMBL" id="KAJ8871854.1"/>
    </source>
</evidence>
<gene>
    <name evidence="1" type="ORF">PR048_028194</name>
</gene>
<dbReference type="Proteomes" id="UP001159363">
    <property type="component" value="Chromosome 11"/>
</dbReference>
<sequence>MEITVIIVKRVAKSLHPAGTEVSLTGKTLGRIILRKLKSLELSLDDCMGIGTGGCSVMISEKGAVKEIQKEASNAAMTLYYSHKLNNVISQSSKVNIIENTVDVMKEVISFLSFPKRSKFLRQFLGHKLAQLCNTRWV</sequence>
<accession>A0ABQ9GIM5</accession>
<organism evidence="1 2">
    <name type="scientific">Dryococelus australis</name>
    <dbReference type="NCBI Taxonomy" id="614101"/>
    <lineage>
        <taxon>Eukaryota</taxon>
        <taxon>Metazoa</taxon>
        <taxon>Ecdysozoa</taxon>
        <taxon>Arthropoda</taxon>
        <taxon>Hexapoda</taxon>
        <taxon>Insecta</taxon>
        <taxon>Pterygota</taxon>
        <taxon>Neoptera</taxon>
        <taxon>Polyneoptera</taxon>
        <taxon>Phasmatodea</taxon>
        <taxon>Verophasmatodea</taxon>
        <taxon>Anareolatae</taxon>
        <taxon>Phasmatidae</taxon>
        <taxon>Eurycanthinae</taxon>
        <taxon>Dryococelus</taxon>
    </lineage>
</organism>